<feature type="domain" description="BIG2" evidence="2">
    <location>
        <begin position="47"/>
        <end position="123"/>
    </location>
</feature>
<gene>
    <name evidence="3" type="ORF">SDC9_143810</name>
</gene>
<dbReference type="InterPro" id="IPR008964">
    <property type="entry name" value="Invasin/intimin_cell_adhesion"/>
</dbReference>
<sequence>MSNVTVSGKAVAAGTSATSTGTGVNSSSDSGSDSGSGSGTNSNTDVAVTSISINKITTMDVGGHGTVTATVLPSNATDKTVMFSSSDKSVATIDAAGTIYALAVGSVTITATCGGKSDSFIMVVRVPENTALATLISALTKDPLTVTSAMLNDVIGTDDANYTGDANYYARMLATYYQNNHSLDVDTVYNCVVGMNTLKDAGDPLAALATTIIVPTPEVNTIFDYAGAFAYLQNYLQTSTTYAAPDGYTIAGVDPDGFFAATSEKAGSYDCDYYVYATIVGIDTQWEAGSFHFDIPQLPS</sequence>
<dbReference type="EMBL" id="VSSQ01043003">
    <property type="protein sequence ID" value="MPM96645.1"/>
    <property type="molecule type" value="Genomic_DNA"/>
</dbReference>
<dbReference type="InterPro" id="IPR003343">
    <property type="entry name" value="Big_2"/>
</dbReference>
<dbReference type="AlphaFoldDB" id="A0A645E560"/>
<reference evidence="3" key="1">
    <citation type="submission" date="2019-08" db="EMBL/GenBank/DDBJ databases">
        <authorList>
            <person name="Kucharzyk K."/>
            <person name="Murdoch R.W."/>
            <person name="Higgins S."/>
            <person name="Loffler F."/>
        </authorList>
    </citation>
    <scope>NUCLEOTIDE SEQUENCE</scope>
</reference>
<accession>A0A645E560</accession>
<evidence type="ECO:0000313" key="3">
    <source>
        <dbReference type="EMBL" id="MPM96645.1"/>
    </source>
</evidence>
<dbReference type="Pfam" id="PF02368">
    <property type="entry name" value="Big_2"/>
    <property type="match status" value="1"/>
</dbReference>
<organism evidence="3">
    <name type="scientific">bioreactor metagenome</name>
    <dbReference type="NCBI Taxonomy" id="1076179"/>
    <lineage>
        <taxon>unclassified sequences</taxon>
        <taxon>metagenomes</taxon>
        <taxon>ecological metagenomes</taxon>
    </lineage>
</organism>
<evidence type="ECO:0000259" key="2">
    <source>
        <dbReference type="SMART" id="SM00635"/>
    </source>
</evidence>
<evidence type="ECO:0000256" key="1">
    <source>
        <dbReference type="SAM" id="MobiDB-lite"/>
    </source>
</evidence>
<name>A0A645E560_9ZZZZ</name>
<dbReference type="SMART" id="SM00635">
    <property type="entry name" value="BID_2"/>
    <property type="match status" value="1"/>
</dbReference>
<protein>
    <recommendedName>
        <fullName evidence="2">BIG2 domain-containing protein</fullName>
    </recommendedName>
</protein>
<comment type="caution">
    <text evidence="3">The sequence shown here is derived from an EMBL/GenBank/DDBJ whole genome shotgun (WGS) entry which is preliminary data.</text>
</comment>
<proteinExistence type="predicted"/>
<dbReference type="Gene3D" id="2.60.40.1080">
    <property type="match status" value="1"/>
</dbReference>
<feature type="region of interest" description="Disordered" evidence="1">
    <location>
        <begin position="16"/>
        <end position="43"/>
    </location>
</feature>
<dbReference type="SUPFAM" id="SSF49373">
    <property type="entry name" value="Invasin/intimin cell-adhesion fragments"/>
    <property type="match status" value="1"/>
</dbReference>